<keyword evidence="2" id="KW-1185">Reference proteome</keyword>
<gene>
    <name evidence="1" type="ORF">BDM02DRAFT_3171147</name>
</gene>
<organism evidence="1 2">
    <name type="scientific">Thelephora ganbajun</name>
    <name type="common">Ganba fungus</name>
    <dbReference type="NCBI Taxonomy" id="370292"/>
    <lineage>
        <taxon>Eukaryota</taxon>
        <taxon>Fungi</taxon>
        <taxon>Dikarya</taxon>
        <taxon>Basidiomycota</taxon>
        <taxon>Agaricomycotina</taxon>
        <taxon>Agaricomycetes</taxon>
        <taxon>Thelephorales</taxon>
        <taxon>Thelephoraceae</taxon>
        <taxon>Thelephora</taxon>
    </lineage>
</organism>
<dbReference type="EMBL" id="MU118048">
    <property type="protein sequence ID" value="KAF9646803.1"/>
    <property type="molecule type" value="Genomic_DNA"/>
</dbReference>
<accession>A0ACB6ZBQ2</accession>
<evidence type="ECO:0000313" key="2">
    <source>
        <dbReference type="Proteomes" id="UP000886501"/>
    </source>
</evidence>
<proteinExistence type="predicted"/>
<sequence>MMDSPSIGSQDESVYPTPNSSILLDFDGSVCKRLITHDFSQHEVVPLIEAIFSSQDEVKMIGYLRGDDAQTFIDVIDEALDLPGLSSRLRRKCLSVLCKICGRQALLPRSLQIPLCYDRSDTPLYQGGYADVWKGEHRGRPVAVKALRVYSTSDFDKITSRFCKEVVTWKTLHHPNVLPLLGVTMGKNHFAMASEWMVNGNINEFIRANRDTNRFELLKGVVRGLIYMHGQAMIHGDLKGANILIDKNYHARLADFGLLTVVSDPTNPTTSGSSAKGGTTRWMSPELLDPDQFGIKDSRATKESDCYALGMVVYEVLSGRAPFTPLKDIIVMRKVIEGDRPERPDGPEGTWFTDDLWRTLNLCWEAQRGSRPGIGVVLECLERVSGIWKPTPPQVCEDVEMDEDDWDLTTVSDSSGTVS</sequence>
<comment type="caution">
    <text evidence="1">The sequence shown here is derived from an EMBL/GenBank/DDBJ whole genome shotgun (WGS) entry which is preliminary data.</text>
</comment>
<protein>
    <submittedName>
        <fullName evidence="1">Kinase-like protein</fullName>
    </submittedName>
</protein>
<name>A0ACB6ZBQ2_THEGA</name>
<reference evidence="1" key="2">
    <citation type="journal article" date="2020" name="Nat. Commun.">
        <title>Large-scale genome sequencing of mycorrhizal fungi provides insights into the early evolution of symbiotic traits.</title>
        <authorList>
            <person name="Miyauchi S."/>
            <person name="Kiss E."/>
            <person name="Kuo A."/>
            <person name="Drula E."/>
            <person name="Kohler A."/>
            <person name="Sanchez-Garcia M."/>
            <person name="Morin E."/>
            <person name="Andreopoulos B."/>
            <person name="Barry K.W."/>
            <person name="Bonito G."/>
            <person name="Buee M."/>
            <person name="Carver A."/>
            <person name="Chen C."/>
            <person name="Cichocki N."/>
            <person name="Clum A."/>
            <person name="Culley D."/>
            <person name="Crous P.W."/>
            <person name="Fauchery L."/>
            <person name="Girlanda M."/>
            <person name="Hayes R.D."/>
            <person name="Keri Z."/>
            <person name="LaButti K."/>
            <person name="Lipzen A."/>
            <person name="Lombard V."/>
            <person name="Magnuson J."/>
            <person name="Maillard F."/>
            <person name="Murat C."/>
            <person name="Nolan M."/>
            <person name="Ohm R.A."/>
            <person name="Pangilinan J."/>
            <person name="Pereira M.F."/>
            <person name="Perotto S."/>
            <person name="Peter M."/>
            <person name="Pfister S."/>
            <person name="Riley R."/>
            <person name="Sitrit Y."/>
            <person name="Stielow J.B."/>
            <person name="Szollosi G."/>
            <person name="Zifcakova L."/>
            <person name="Stursova M."/>
            <person name="Spatafora J.W."/>
            <person name="Tedersoo L."/>
            <person name="Vaario L.M."/>
            <person name="Yamada A."/>
            <person name="Yan M."/>
            <person name="Wang P."/>
            <person name="Xu J."/>
            <person name="Bruns T."/>
            <person name="Baldrian P."/>
            <person name="Vilgalys R."/>
            <person name="Dunand C."/>
            <person name="Henrissat B."/>
            <person name="Grigoriev I.V."/>
            <person name="Hibbett D."/>
            <person name="Nagy L.G."/>
            <person name="Martin F.M."/>
        </authorList>
    </citation>
    <scope>NUCLEOTIDE SEQUENCE</scope>
    <source>
        <strain evidence="1">P2</strain>
    </source>
</reference>
<dbReference type="Proteomes" id="UP000886501">
    <property type="component" value="Unassembled WGS sequence"/>
</dbReference>
<reference evidence="1" key="1">
    <citation type="submission" date="2019-10" db="EMBL/GenBank/DDBJ databases">
        <authorList>
            <consortium name="DOE Joint Genome Institute"/>
            <person name="Kuo A."/>
            <person name="Miyauchi S."/>
            <person name="Kiss E."/>
            <person name="Drula E."/>
            <person name="Kohler A."/>
            <person name="Sanchez-Garcia M."/>
            <person name="Andreopoulos B."/>
            <person name="Barry K.W."/>
            <person name="Bonito G."/>
            <person name="Buee M."/>
            <person name="Carver A."/>
            <person name="Chen C."/>
            <person name="Cichocki N."/>
            <person name="Clum A."/>
            <person name="Culley D."/>
            <person name="Crous P.W."/>
            <person name="Fauchery L."/>
            <person name="Girlanda M."/>
            <person name="Hayes R."/>
            <person name="Keri Z."/>
            <person name="Labutti K."/>
            <person name="Lipzen A."/>
            <person name="Lombard V."/>
            <person name="Magnuson J."/>
            <person name="Maillard F."/>
            <person name="Morin E."/>
            <person name="Murat C."/>
            <person name="Nolan M."/>
            <person name="Ohm R."/>
            <person name="Pangilinan J."/>
            <person name="Pereira M."/>
            <person name="Perotto S."/>
            <person name="Peter M."/>
            <person name="Riley R."/>
            <person name="Sitrit Y."/>
            <person name="Stielow B."/>
            <person name="Szollosi G."/>
            <person name="Zifcakova L."/>
            <person name="Stursova M."/>
            <person name="Spatafora J.W."/>
            <person name="Tedersoo L."/>
            <person name="Vaario L.-M."/>
            <person name="Yamada A."/>
            <person name="Yan M."/>
            <person name="Wang P."/>
            <person name="Xu J."/>
            <person name="Bruns T."/>
            <person name="Baldrian P."/>
            <person name="Vilgalys R."/>
            <person name="Henrissat B."/>
            <person name="Grigoriev I.V."/>
            <person name="Hibbett D."/>
            <person name="Nagy L.G."/>
            <person name="Martin F.M."/>
        </authorList>
    </citation>
    <scope>NUCLEOTIDE SEQUENCE</scope>
    <source>
        <strain evidence="1">P2</strain>
    </source>
</reference>
<evidence type="ECO:0000313" key="1">
    <source>
        <dbReference type="EMBL" id="KAF9646803.1"/>
    </source>
</evidence>